<dbReference type="AlphaFoldDB" id="K1Z4M0"/>
<proteinExistence type="predicted"/>
<comment type="caution">
    <text evidence="1">The sequence shown here is derived from an EMBL/GenBank/DDBJ whole genome shotgun (WGS) entry which is preliminary data.</text>
</comment>
<reference evidence="1" key="1">
    <citation type="journal article" date="2012" name="Science">
        <title>Fermentation, hydrogen, and sulfur metabolism in multiple uncultivated bacterial phyla.</title>
        <authorList>
            <person name="Wrighton K.C."/>
            <person name="Thomas B.C."/>
            <person name="Sharon I."/>
            <person name="Miller C.S."/>
            <person name="Castelle C.J."/>
            <person name="VerBerkmoes N.C."/>
            <person name="Wilkins M.J."/>
            <person name="Hettich R.L."/>
            <person name="Lipton M.S."/>
            <person name="Williams K.H."/>
            <person name="Long P.E."/>
            <person name="Banfield J.F."/>
        </authorList>
    </citation>
    <scope>NUCLEOTIDE SEQUENCE [LARGE SCALE GENOMIC DNA]</scope>
</reference>
<gene>
    <name evidence="1" type="ORF">ACD_71C00121G0001</name>
</gene>
<sequence length="55" mass="6098">MAFLSDIVTVFELTCSLPPTIVSSKYKGVNENASKISRVFVESYIKVSEDLQLSL</sequence>
<accession>K1Z4M0</accession>
<protein>
    <submittedName>
        <fullName evidence="1">Uncharacterized protein</fullName>
    </submittedName>
</protein>
<evidence type="ECO:0000313" key="1">
    <source>
        <dbReference type="EMBL" id="EKD44492.1"/>
    </source>
</evidence>
<name>K1Z4M0_9BACT</name>
<dbReference type="EMBL" id="AMFJ01028852">
    <property type="protein sequence ID" value="EKD44492.1"/>
    <property type="molecule type" value="Genomic_DNA"/>
</dbReference>
<organism evidence="1">
    <name type="scientific">uncultured bacterium</name>
    <name type="common">gcode 4</name>
    <dbReference type="NCBI Taxonomy" id="1234023"/>
    <lineage>
        <taxon>Bacteria</taxon>
        <taxon>environmental samples</taxon>
    </lineage>
</organism>